<evidence type="ECO:0000256" key="18">
    <source>
        <dbReference type="ARBA" id="ARBA00047995"/>
    </source>
</evidence>
<evidence type="ECO:0000256" key="13">
    <source>
        <dbReference type="ARBA" id="ARBA00023014"/>
    </source>
</evidence>
<evidence type="ECO:0000256" key="16">
    <source>
        <dbReference type="ARBA" id="ARBA00023242"/>
    </source>
</evidence>
<dbReference type="GO" id="GO:0016887">
    <property type="term" value="F:ATP hydrolysis activity"/>
    <property type="evidence" value="ECO:0007669"/>
    <property type="project" value="RHEA"/>
</dbReference>
<dbReference type="EMBL" id="FQNF01000009">
    <property type="protein sequence ID" value="SGZ38536.1"/>
    <property type="molecule type" value="Genomic_DNA"/>
</dbReference>
<dbReference type="CDD" id="cd18808">
    <property type="entry name" value="SF1_C_Upf1"/>
    <property type="match status" value="1"/>
</dbReference>
<protein>
    <recommendedName>
        <fullName evidence="19">DNA replication ATP-dependent helicase/nuclease</fullName>
        <ecNumber evidence="19">3.1.-.-</ecNumber>
        <ecNumber evidence="19">3.6.4.12</ecNumber>
    </recommendedName>
</protein>
<proteinExistence type="inferred from homology"/>
<keyword evidence="3 19" id="KW-0004">4Fe-4S</keyword>
<comment type="function">
    <text evidence="19">Key enzyme involved in DNA replication and DNA repair. Involved in Okazaki fragments processing by cleaving long flaps that escape FEN1: flaps that are longer than 27 nucleotides are coated by replication protein A complex (RPA), leading to recruit DNA2 which cleaves the flap until it is too short to bind RPA and becomes a substrate for FEN1. Also involved in 5'-end resection of DNA during double-strand break (DSB) repair by mediating the cleavage of 5'-ssDNA.</text>
</comment>
<evidence type="ECO:0000256" key="3">
    <source>
        <dbReference type="ARBA" id="ARBA00022485"/>
    </source>
</evidence>
<comment type="similarity">
    <text evidence="2 19">Belongs to the DNA2/NAM7 helicase family.</text>
</comment>
<dbReference type="SUPFAM" id="SSF52540">
    <property type="entry name" value="P-loop containing nucleoside triphosphate hydrolases"/>
    <property type="match status" value="1"/>
</dbReference>
<dbReference type="InterPro" id="IPR041677">
    <property type="entry name" value="DNA2/NAM7_AAA_11"/>
</dbReference>
<evidence type="ECO:0000256" key="11">
    <source>
        <dbReference type="ARBA" id="ARBA00022840"/>
    </source>
</evidence>
<reference evidence="25" key="1">
    <citation type="submission" date="2016-11" db="EMBL/GenBank/DDBJ databases">
        <authorList>
            <person name="Guldener U."/>
        </authorList>
    </citation>
    <scope>NUCLEOTIDE SEQUENCE [LARGE SCALE GENOMIC DNA]</scope>
</reference>
<evidence type="ECO:0000256" key="7">
    <source>
        <dbReference type="ARBA" id="ARBA00022741"/>
    </source>
</evidence>
<evidence type="ECO:0000256" key="17">
    <source>
        <dbReference type="ARBA" id="ARBA00023268"/>
    </source>
</evidence>
<keyword evidence="13 19" id="KW-0411">Iron-sulfur</keyword>
<dbReference type="InterPro" id="IPR027417">
    <property type="entry name" value="P-loop_NTPase"/>
</dbReference>
<feature type="compositionally biased region" description="Polar residues" evidence="20">
    <location>
        <begin position="157"/>
        <end position="182"/>
    </location>
</feature>
<evidence type="ECO:0000256" key="6">
    <source>
        <dbReference type="ARBA" id="ARBA00022723"/>
    </source>
</evidence>
<keyword evidence="16 19" id="KW-0539">Nucleus</keyword>
<evidence type="ECO:0000259" key="22">
    <source>
        <dbReference type="Pfam" id="PF13086"/>
    </source>
</evidence>
<evidence type="ECO:0000256" key="8">
    <source>
        <dbReference type="ARBA" id="ARBA00022763"/>
    </source>
</evidence>
<dbReference type="GO" id="GO:0006281">
    <property type="term" value="P:DNA repair"/>
    <property type="evidence" value="ECO:0007669"/>
    <property type="project" value="UniProtKB-KW"/>
</dbReference>
<dbReference type="InterPro" id="IPR011604">
    <property type="entry name" value="PDDEXK-like_dom_sf"/>
</dbReference>
<comment type="cofactor">
    <cofactor evidence="1">
        <name>[4Fe-4S] cluster</name>
        <dbReference type="ChEBI" id="CHEBI:49883"/>
    </cofactor>
</comment>
<dbReference type="GO" id="GO:0005737">
    <property type="term" value="C:cytoplasm"/>
    <property type="evidence" value="ECO:0007669"/>
    <property type="project" value="TreeGrafter"/>
</dbReference>
<evidence type="ECO:0000256" key="4">
    <source>
        <dbReference type="ARBA" id="ARBA00022705"/>
    </source>
</evidence>
<dbReference type="InterPro" id="IPR045055">
    <property type="entry name" value="DNA2/NAM7-like"/>
</dbReference>
<evidence type="ECO:0000256" key="19">
    <source>
        <dbReference type="RuleBase" id="RU367041"/>
    </source>
</evidence>
<evidence type="ECO:0000256" key="20">
    <source>
        <dbReference type="SAM" id="MobiDB-lite"/>
    </source>
</evidence>
<keyword evidence="17 19" id="KW-0511">Multifunctional enzyme</keyword>
<dbReference type="EC" id="3.6.4.12" evidence="19"/>
<evidence type="ECO:0000256" key="9">
    <source>
        <dbReference type="ARBA" id="ARBA00022801"/>
    </source>
</evidence>
<keyword evidence="11 19" id="KW-0067">ATP-binding</keyword>
<feature type="domain" description="DNA2/NAM7 helicase helicase" evidence="22">
    <location>
        <begin position="1132"/>
        <end position="1204"/>
    </location>
</feature>
<dbReference type="GO" id="GO:0071932">
    <property type="term" value="P:replication fork reversal"/>
    <property type="evidence" value="ECO:0007669"/>
    <property type="project" value="TreeGrafter"/>
</dbReference>
<dbReference type="Gene3D" id="3.40.50.300">
    <property type="entry name" value="P-loop containing nucleotide triphosphate hydrolases"/>
    <property type="match status" value="3"/>
</dbReference>
<dbReference type="Proteomes" id="UP000183365">
    <property type="component" value="Unassembled WGS sequence"/>
</dbReference>
<keyword evidence="7 19" id="KW-0547">Nucleotide-binding</keyword>
<evidence type="ECO:0000256" key="2">
    <source>
        <dbReference type="ARBA" id="ARBA00007913"/>
    </source>
</evidence>
<dbReference type="GO" id="GO:0017108">
    <property type="term" value="F:5'-flap endonuclease activity"/>
    <property type="evidence" value="ECO:0007669"/>
    <property type="project" value="UniProtKB-UniRule"/>
</dbReference>
<evidence type="ECO:0000313" key="24">
    <source>
        <dbReference type="EMBL" id="SGZ38536.1"/>
    </source>
</evidence>
<evidence type="ECO:0000256" key="5">
    <source>
        <dbReference type="ARBA" id="ARBA00022722"/>
    </source>
</evidence>
<dbReference type="InterPro" id="IPR014808">
    <property type="entry name" value="DNA_replication_fac_Dna2_N"/>
</dbReference>
<accession>A0A1L0AWP2</accession>
<dbReference type="GO" id="GO:0046872">
    <property type="term" value="F:metal ion binding"/>
    <property type="evidence" value="ECO:0007669"/>
    <property type="project" value="UniProtKB-UniRule"/>
</dbReference>
<keyword evidence="25" id="KW-1185">Reference proteome</keyword>
<dbReference type="Pfam" id="PF13087">
    <property type="entry name" value="AAA_12"/>
    <property type="match status" value="1"/>
</dbReference>
<name>A0A1L0AWP2_9ASCO</name>
<keyword evidence="6 19" id="KW-0479">Metal-binding</keyword>
<evidence type="ECO:0000256" key="1">
    <source>
        <dbReference type="ARBA" id="ARBA00001966"/>
    </source>
</evidence>
<evidence type="ECO:0000259" key="23">
    <source>
        <dbReference type="Pfam" id="PF13087"/>
    </source>
</evidence>
<keyword evidence="12 19" id="KW-0408">Iron</keyword>
<feature type="domain" description="DNA replication factor Dna2 N-terminal" evidence="21">
    <location>
        <begin position="373"/>
        <end position="617"/>
    </location>
</feature>
<evidence type="ECO:0000256" key="10">
    <source>
        <dbReference type="ARBA" id="ARBA00022806"/>
    </source>
</evidence>
<feature type="domain" description="DNA2/NAM7 helicase helicase" evidence="22">
    <location>
        <begin position="1021"/>
        <end position="1127"/>
    </location>
</feature>
<dbReference type="Gene3D" id="3.90.320.10">
    <property type="match status" value="1"/>
</dbReference>
<dbReference type="EC" id="3.1.-.-" evidence="19"/>
<gene>
    <name evidence="24" type="ORF">HGUI_00736</name>
</gene>
<dbReference type="VEuPathDB" id="FungiDB:HGUI_00736"/>
<feature type="region of interest" description="Disordered" evidence="20">
    <location>
        <begin position="148"/>
        <end position="189"/>
    </location>
</feature>
<dbReference type="InterPro" id="IPR047187">
    <property type="entry name" value="SF1_C_Upf1"/>
</dbReference>
<keyword evidence="19" id="KW-0158">Chromosome</keyword>
<comment type="catalytic activity">
    <reaction evidence="18 19">
        <text>ATP + H2O = ADP + phosphate + H(+)</text>
        <dbReference type="Rhea" id="RHEA:13065"/>
        <dbReference type="ChEBI" id="CHEBI:15377"/>
        <dbReference type="ChEBI" id="CHEBI:15378"/>
        <dbReference type="ChEBI" id="CHEBI:30616"/>
        <dbReference type="ChEBI" id="CHEBI:43474"/>
        <dbReference type="ChEBI" id="CHEBI:456216"/>
        <dbReference type="EC" id="3.6.4.12"/>
    </reaction>
</comment>
<keyword evidence="10 19" id="KW-0347">Helicase</keyword>
<keyword evidence="9 19" id="KW-0378">Hydrolase</keyword>
<dbReference type="OrthoDB" id="3971953at2759"/>
<feature type="domain" description="DNA2/NAM7 helicase-like C-terminal" evidence="23">
    <location>
        <begin position="1209"/>
        <end position="1431"/>
    </location>
</feature>
<dbReference type="GO" id="GO:0051539">
    <property type="term" value="F:4 iron, 4 sulfur cluster binding"/>
    <property type="evidence" value="ECO:0007669"/>
    <property type="project" value="UniProtKB-UniRule"/>
</dbReference>
<evidence type="ECO:0000256" key="14">
    <source>
        <dbReference type="ARBA" id="ARBA00023125"/>
    </source>
</evidence>
<keyword evidence="14 19" id="KW-0238">DNA-binding</keyword>
<keyword evidence="15 19" id="KW-0234">DNA repair</keyword>
<sequence>MCNEKNPKSSSKQKFKFNQIQPIKLQSKRKIQKKEDIVDVKKDTPKLDVNEMYKHEEVDTTDSSVIKKTSPTESSVLIYGQATKPSNVSLKRNPRIQQTSSINSPTALNRIHNNSNISNVSSFNGSPLRIVPCQNTFMNNDFLEIDSIGKSEKPGESPSQSGQRQLKVSRSLSAISRTSPQKMNEEEKITDDTSHLINAMFEKLSQPKAETIEHEIDIEDKNNERKLKQLAFIKQMKEDFGSDFLDSTNDSTEVTEIKVMEEEQKESIESQDCSDSSDDDELFDMMEKTLEKRKNNTVPIVNNLSKNEGEIKFYEVDTPFIKEKLKYTQFQKDTKGISPQLFLRLLILKVIKDSDDTGTIILKCCDINETIYTIILNDVWTRESEGIETYKQFEVIHITSLLQDRDSNNMTEDMKTLLFNKTIKLGKDDSLFIITSPDILISGTTLADAITCQRQTVIKRNFGLLSQPSIVLNRGVIIHELFQKVVRKLITPEGTTTKQEHEMDEMNPNLMYEKIMTLFKHGYLTQLLKKIVAKHKYDVVISDEVEFDEFIDSLQRQFLPIIETFIFEFLCQDTDDKFVNVQGHSPIRIKMKDVLKLEEPIDSSIFGIKGIIDMTIKTTLGYMPLEIKTGKNRSLKHATQTLIYALLLWEKYGVKIDYFWILYLGDMDDSGKDIGSFSKINSVLNKVDFNEFKRMINFRNTLINFFDTDYIMKSQGDERDIEDVLKIPGLLTAGKSTCERQCCCQDVCTVLNRLERVNKPEFVDTKQESDDIQVKLLVDSNVLLSGEYVNQLLGTLSQRDLQFFLKYFKALQVEDKENEVDVNGYFLQSSVLKNNSIGMMSLVSIRNCANLNKEGTQISDIIKHSMNSEKELEGDVDDVENDDKFEFIFKFDSDNIKESNGLNVFDPCILSDEIGHFRLDYVTVRDINYSSGIIKVLGTQDITKKLGNKIIDTNNSKILYRLDLAKYDMPNKIAKYNLVSLLEKRNLNLKNLIVNPEYNLNHNDARIFNSIDTSMVNWDYLNPDQTLALKKSLSCEKYSLIRGMPGTGKTQVITELINALVSNNKKILITSFTHSAVDNMVLKLFENDKLDSSIFKILRIGTNLSSINVKNQKFTVPYKVEHGLIQNHRDLKKLVDECNIVATTCLSANNYLIHEKMAGGKFDYCILDEATQVNLPISLKPLEWCKKFILVGDDKQLSPLVKSKKAALLKESLFTKMSRIDPDNVTNLTIQYRMNQDIMELSNYLVYNNMLKCGDFNKDRFLPKYRTNGFDRNSLEYKVLNNEQSVLFIDYSKLNEDKRFEDVLVKNSLVNFGEIDLMKKVIDIYAQRVPEGEHDDFDLVKDTGILSIYRGQLNEAVYQINNKMKNSFEILTADQFQGRDKKLIIISFVKSKLKNHKDEGKLDEDSILNDIERINVSLTRSKCKLIIIGNSASLKNIPVMNKFINEFLFKNKSKYVHELA</sequence>
<dbReference type="PANTHER" id="PTHR10887:SF433">
    <property type="entry name" value="DNA REPLICATION ATP-DEPENDENT HELICASE_NUCLEASE DNA2"/>
    <property type="match status" value="1"/>
</dbReference>
<dbReference type="GO" id="GO:0003677">
    <property type="term" value="F:DNA binding"/>
    <property type="evidence" value="ECO:0007669"/>
    <property type="project" value="UniProtKB-UniRule"/>
</dbReference>
<evidence type="ECO:0000256" key="15">
    <source>
        <dbReference type="ARBA" id="ARBA00023204"/>
    </source>
</evidence>
<dbReference type="Pfam" id="PF08696">
    <property type="entry name" value="Dna2"/>
    <property type="match status" value="1"/>
</dbReference>
<evidence type="ECO:0000313" key="25">
    <source>
        <dbReference type="Proteomes" id="UP000183365"/>
    </source>
</evidence>
<dbReference type="GO" id="GO:0005524">
    <property type="term" value="F:ATP binding"/>
    <property type="evidence" value="ECO:0007669"/>
    <property type="project" value="UniProtKB-UniRule"/>
</dbReference>
<dbReference type="GO" id="GO:0033567">
    <property type="term" value="P:DNA replication, Okazaki fragment processing"/>
    <property type="evidence" value="ECO:0007669"/>
    <property type="project" value="UniProtKB-UniRule"/>
</dbReference>
<organism evidence="24 25">
    <name type="scientific">Hanseniaspora guilliermondii</name>
    <dbReference type="NCBI Taxonomy" id="56406"/>
    <lineage>
        <taxon>Eukaryota</taxon>
        <taxon>Fungi</taxon>
        <taxon>Dikarya</taxon>
        <taxon>Ascomycota</taxon>
        <taxon>Saccharomycotina</taxon>
        <taxon>Saccharomycetes</taxon>
        <taxon>Saccharomycodales</taxon>
        <taxon>Saccharomycodaceae</taxon>
        <taxon>Hanseniaspora</taxon>
    </lineage>
</organism>
<keyword evidence="4 19" id="KW-0235">DNA replication</keyword>
<evidence type="ECO:0000259" key="21">
    <source>
        <dbReference type="Pfam" id="PF08696"/>
    </source>
</evidence>
<dbReference type="Pfam" id="PF13086">
    <property type="entry name" value="AAA_11"/>
    <property type="match status" value="2"/>
</dbReference>
<dbReference type="GO" id="GO:0005634">
    <property type="term" value="C:nucleus"/>
    <property type="evidence" value="ECO:0007669"/>
    <property type="project" value="UniProtKB-SubCell"/>
</dbReference>
<comment type="subcellular location">
    <subcellularLocation>
        <location evidence="19">Nucleus</location>
    </subcellularLocation>
    <subcellularLocation>
        <location evidence="19">Chromosome</location>
    </subcellularLocation>
</comment>
<dbReference type="GO" id="GO:0005694">
    <property type="term" value="C:chromosome"/>
    <property type="evidence" value="ECO:0007669"/>
    <property type="project" value="UniProtKB-SubCell"/>
</dbReference>
<evidence type="ECO:0000256" key="12">
    <source>
        <dbReference type="ARBA" id="ARBA00023004"/>
    </source>
</evidence>
<keyword evidence="5 19" id="KW-0540">Nuclease</keyword>
<keyword evidence="8 19" id="KW-0227">DNA damage</keyword>
<dbReference type="GO" id="GO:0017116">
    <property type="term" value="F:single-stranded DNA helicase activity"/>
    <property type="evidence" value="ECO:0007669"/>
    <property type="project" value="UniProtKB-UniRule"/>
</dbReference>
<dbReference type="PANTHER" id="PTHR10887">
    <property type="entry name" value="DNA2/NAM7 HELICASE FAMILY"/>
    <property type="match status" value="1"/>
</dbReference>
<dbReference type="InterPro" id="IPR041679">
    <property type="entry name" value="DNA2/NAM7-like_C"/>
</dbReference>